<dbReference type="AlphaFoldDB" id="A0A150H4B1"/>
<evidence type="ECO:0000313" key="2">
    <source>
        <dbReference type="EMBL" id="KXZ56410.1"/>
    </source>
</evidence>
<feature type="region of interest" description="Disordered" evidence="1">
    <location>
        <begin position="1"/>
        <end position="22"/>
    </location>
</feature>
<dbReference type="Proteomes" id="UP000075714">
    <property type="component" value="Unassembled WGS sequence"/>
</dbReference>
<proteinExistence type="predicted"/>
<dbReference type="EMBL" id="LSYV01000002">
    <property type="protein sequence ID" value="KXZ56410.1"/>
    <property type="molecule type" value="Genomic_DNA"/>
</dbReference>
<dbReference type="InterPro" id="IPR021373">
    <property type="entry name" value="DUF2993"/>
</dbReference>
<accession>A0A150H4B1</accession>
<organism evidence="2 3">
    <name type="scientific">Gonium pectorale</name>
    <name type="common">Green alga</name>
    <dbReference type="NCBI Taxonomy" id="33097"/>
    <lineage>
        <taxon>Eukaryota</taxon>
        <taxon>Viridiplantae</taxon>
        <taxon>Chlorophyta</taxon>
        <taxon>core chlorophytes</taxon>
        <taxon>Chlorophyceae</taxon>
        <taxon>CS clade</taxon>
        <taxon>Chlamydomonadales</taxon>
        <taxon>Volvocaceae</taxon>
        <taxon>Gonium</taxon>
    </lineage>
</organism>
<sequence length="460" mass="47477">MSNTPANTPARPRAQSRTTGAAVEVSDDNFVSRCHNAFPGHTKNAIKPNRRAGEAGCAVHNADAGSPGTESITATAGLSSGLASAGTTTAAGDHVDYAIDDGLLSLSTQSSGSDWSSASSGDDDRDDGTSPAVQTSSCKRIRPNGKDARCEDAGFERRAAAAVETIAAAALRARLRSHSKVAVQISASGWDLLSGRIEGAKVEGRMWESPLGLTAQVLDVQVGRVELDLPAVFSQQRIVLRNVPVGSARVVFTARDFGAFLQHPLVVTAARKAVQGRPFLFDRDGVAIIPEPVTGGCVLFSGTVAASGRRYQLTMRPAQGGRRAVVTAMPADMLGALAPSIKAHAGAESTRHAQQGRRPCGESAAAAGTGASVAAVSLATAGSGECEADPLVSLELSRFFSGLLVDLQGAELAFRAMRISAAAGGASSKERGRPGRVAEGLLDLELTATVRSFPPLNIQF</sequence>
<dbReference type="Pfam" id="PF11209">
    <property type="entry name" value="LmeA"/>
    <property type="match status" value="1"/>
</dbReference>
<feature type="compositionally biased region" description="Low complexity" evidence="1">
    <location>
        <begin position="108"/>
        <end position="120"/>
    </location>
</feature>
<evidence type="ECO:0000256" key="1">
    <source>
        <dbReference type="SAM" id="MobiDB-lite"/>
    </source>
</evidence>
<reference evidence="3" key="1">
    <citation type="journal article" date="2016" name="Nat. Commun.">
        <title>The Gonium pectorale genome demonstrates co-option of cell cycle regulation during the evolution of multicellularity.</title>
        <authorList>
            <person name="Hanschen E.R."/>
            <person name="Marriage T.N."/>
            <person name="Ferris P.J."/>
            <person name="Hamaji T."/>
            <person name="Toyoda A."/>
            <person name="Fujiyama A."/>
            <person name="Neme R."/>
            <person name="Noguchi H."/>
            <person name="Minakuchi Y."/>
            <person name="Suzuki M."/>
            <person name="Kawai-Toyooka H."/>
            <person name="Smith D.R."/>
            <person name="Sparks H."/>
            <person name="Anderson J."/>
            <person name="Bakaric R."/>
            <person name="Luria V."/>
            <person name="Karger A."/>
            <person name="Kirschner M.W."/>
            <person name="Durand P.M."/>
            <person name="Michod R.E."/>
            <person name="Nozaki H."/>
            <person name="Olson B.J."/>
        </authorList>
    </citation>
    <scope>NUCLEOTIDE SEQUENCE [LARGE SCALE GENOMIC DNA]</scope>
    <source>
        <strain evidence="3">NIES-2863</strain>
    </source>
</reference>
<gene>
    <name evidence="2" type="ORF">GPECTOR_1g365</name>
</gene>
<feature type="region of interest" description="Disordered" evidence="1">
    <location>
        <begin position="108"/>
        <end position="147"/>
    </location>
</feature>
<protein>
    <submittedName>
        <fullName evidence="2">Uncharacterized protein</fullName>
    </submittedName>
</protein>
<name>A0A150H4B1_GONPE</name>
<keyword evidence="3" id="KW-1185">Reference proteome</keyword>
<comment type="caution">
    <text evidence="2">The sequence shown here is derived from an EMBL/GenBank/DDBJ whole genome shotgun (WGS) entry which is preliminary data.</text>
</comment>
<dbReference type="OrthoDB" id="543641at2759"/>
<evidence type="ECO:0000313" key="3">
    <source>
        <dbReference type="Proteomes" id="UP000075714"/>
    </source>
</evidence>
<feature type="region of interest" description="Disordered" evidence="1">
    <location>
        <begin position="345"/>
        <end position="364"/>
    </location>
</feature>